<protein>
    <submittedName>
        <fullName evidence="5">Unannotated protein</fullName>
    </submittedName>
</protein>
<dbReference type="Gene3D" id="3.40.50.12780">
    <property type="entry name" value="N-terminal domain of ligase-like"/>
    <property type="match status" value="1"/>
</dbReference>
<evidence type="ECO:0000313" key="4">
    <source>
        <dbReference type="EMBL" id="CAB4792528.1"/>
    </source>
</evidence>
<evidence type="ECO:0000313" key="5">
    <source>
        <dbReference type="EMBL" id="CAB4996278.1"/>
    </source>
</evidence>
<dbReference type="InterPro" id="IPR020845">
    <property type="entry name" value="AMP-binding_CS"/>
</dbReference>
<dbReference type="InterPro" id="IPR042099">
    <property type="entry name" value="ANL_N_sf"/>
</dbReference>
<dbReference type="EMBL" id="CAFBOG010000240">
    <property type="protein sequence ID" value="CAB4996278.1"/>
    <property type="molecule type" value="Genomic_DNA"/>
</dbReference>
<sequence length="379" mass="39956">MRELIALDLPAGPAFLQALISVWEDGDAALPLDPKAPPAHNTAILGAMRPAAVVDAHGERHKLPGSLPVEDGDALVVLTSGTTGEPKGAVHTHQGIEYAAFCSSTAAGVIANSCWLACLPLSHVGGLSVVTRAVLTGTELQMLERADPQGIAEAQRQGATHVSLVPTLLGRIDPEPFHSILLGGAAIPIERPSNTIATYGMTESFGGVVYDGLALNGVEMRTTPDGLIELRSPTMLRSYRDGSNPLDAQGWLRTGDLGLIDSATGMLTVLGRVDELIVTGGEKVWPHTVEAVLLRHNAVSEVAVIGIADPEWGQRVVALVVPMPGQLPLSLQAARELVRNQLPVASAPKEIRLVDSLPRTSVGKIRRMTLAEQHSSGER</sequence>
<dbReference type="GO" id="GO:0031956">
    <property type="term" value="F:medium-chain fatty acid-CoA ligase activity"/>
    <property type="evidence" value="ECO:0007669"/>
    <property type="project" value="TreeGrafter"/>
</dbReference>
<dbReference type="GO" id="GO:0006631">
    <property type="term" value="P:fatty acid metabolic process"/>
    <property type="evidence" value="ECO:0007669"/>
    <property type="project" value="TreeGrafter"/>
</dbReference>
<dbReference type="PROSITE" id="PS00455">
    <property type="entry name" value="AMP_BINDING"/>
    <property type="match status" value="1"/>
</dbReference>
<evidence type="ECO:0000256" key="1">
    <source>
        <dbReference type="ARBA" id="ARBA00006432"/>
    </source>
</evidence>
<dbReference type="AlphaFoldDB" id="A0A6J7NUA5"/>
<evidence type="ECO:0000259" key="2">
    <source>
        <dbReference type="Pfam" id="PF00501"/>
    </source>
</evidence>
<reference evidence="5" key="1">
    <citation type="submission" date="2020-05" db="EMBL/GenBank/DDBJ databases">
        <authorList>
            <person name="Chiriac C."/>
            <person name="Salcher M."/>
            <person name="Ghai R."/>
            <person name="Kavagutti S V."/>
        </authorList>
    </citation>
    <scope>NUCLEOTIDE SEQUENCE</scope>
</reference>
<dbReference type="InterPro" id="IPR000873">
    <property type="entry name" value="AMP-dep_synth/lig_dom"/>
</dbReference>
<evidence type="ECO:0000259" key="3">
    <source>
        <dbReference type="Pfam" id="PF13193"/>
    </source>
</evidence>
<feature type="domain" description="AMP-dependent synthetase/ligase" evidence="2">
    <location>
        <begin position="74"/>
        <end position="210"/>
    </location>
</feature>
<organism evidence="5">
    <name type="scientific">freshwater metagenome</name>
    <dbReference type="NCBI Taxonomy" id="449393"/>
    <lineage>
        <taxon>unclassified sequences</taxon>
        <taxon>metagenomes</taxon>
        <taxon>ecological metagenomes</taxon>
    </lineage>
</organism>
<dbReference type="Gene3D" id="3.30.300.30">
    <property type="match status" value="1"/>
</dbReference>
<feature type="domain" description="AMP-binding enzyme C-terminal" evidence="3">
    <location>
        <begin position="289"/>
        <end position="364"/>
    </location>
</feature>
<gene>
    <name evidence="4" type="ORF">UFOPK3046_00009</name>
    <name evidence="5" type="ORF">UFOPK3914_01880</name>
</gene>
<accession>A0A6J7NUA5</accession>
<proteinExistence type="inferred from homology"/>
<dbReference type="Pfam" id="PF00501">
    <property type="entry name" value="AMP-binding"/>
    <property type="match status" value="1"/>
</dbReference>
<dbReference type="InterPro" id="IPR045851">
    <property type="entry name" value="AMP-bd_C_sf"/>
</dbReference>
<dbReference type="EMBL" id="CAFAAQ010000001">
    <property type="protein sequence ID" value="CAB4792528.1"/>
    <property type="molecule type" value="Genomic_DNA"/>
</dbReference>
<dbReference type="Pfam" id="PF13193">
    <property type="entry name" value="AMP-binding_C"/>
    <property type="match status" value="1"/>
</dbReference>
<comment type="similarity">
    <text evidence="1">Belongs to the ATP-dependent AMP-binding enzyme family.</text>
</comment>
<dbReference type="PANTHER" id="PTHR43201:SF8">
    <property type="entry name" value="ACYL-COA SYNTHETASE FAMILY MEMBER 3"/>
    <property type="match status" value="1"/>
</dbReference>
<dbReference type="PANTHER" id="PTHR43201">
    <property type="entry name" value="ACYL-COA SYNTHETASE"/>
    <property type="match status" value="1"/>
</dbReference>
<name>A0A6J7NUA5_9ZZZZ</name>
<dbReference type="InterPro" id="IPR025110">
    <property type="entry name" value="AMP-bd_C"/>
</dbReference>
<dbReference type="SUPFAM" id="SSF56801">
    <property type="entry name" value="Acetyl-CoA synthetase-like"/>
    <property type="match status" value="1"/>
</dbReference>